<evidence type="ECO:0000313" key="3">
    <source>
        <dbReference type="Proteomes" id="UP001066276"/>
    </source>
</evidence>
<feature type="compositionally biased region" description="Basic and acidic residues" evidence="1">
    <location>
        <begin position="144"/>
        <end position="158"/>
    </location>
</feature>
<keyword evidence="3" id="KW-1185">Reference proteome</keyword>
<reference evidence="2" key="1">
    <citation type="journal article" date="2022" name="bioRxiv">
        <title>Sequencing and chromosome-scale assembly of the giantPleurodeles waltlgenome.</title>
        <authorList>
            <person name="Brown T."/>
            <person name="Elewa A."/>
            <person name="Iarovenko S."/>
            <person name="Subramanian E."/>
            <person name="Araus A.J."/>
            <person name="Petzold A."/>
            <person name="Susuki M."/>
            <person name="Suzuki K.-i.T."/>
            <person name="Hayashi T."/>
            <person name="Toyoda A."/>
            <person name="Oliveira C."/>
            <person name="Osipova E."/>
            <person name="Leigh N.D."/>
            <person name="Simon A."/>
            <person name="Yun M.H."/>
        </authorList>
    </citation>
    <scope>NUCLEOTIDE SEQUENCE</scope>
    <source>
        <strain evidence="2">20211129_DDA</strain>
        <tissue evidence="2">Liver</tissue>
    </source>
</reference>
<protein>
    <submittedName>
        <fullName evidence="2">Uncharacterized protein</fullName>
    </submittedName>
</protein>
<name>A0AAV7WFN0_PLEWA</name>
<dbReference type="EMBL" id="JANPWB010000002">
    <property type="protein sequence ID" value="KAJ1211904.1"/>
    <property type="molecule type" value="Genomic_DNA"/>
</dbReference>
<organism evidence="2 3">
    <name type="scientific">Pleurodeles waltl</name>
    <name type="common">Iberian ribbed newt</name>
    <dbReference type="NCBI Taxonomy" id="8319"/>
    <lineage>
        <taxon>Eukaryota</taxon>
        <taxon>Metazoa</taxon>
        <taxon>Chordata</taxon>
        <taxon>Craniata</taxon>
        <taxon>Vertebrata</taxon>
        <taxon>Euteleostomi</taxon>
        <taxon>Amphibia</taxon>
        <taxon>Batrachia</taxon>
        <taxon>Caudata</taxon>
        <taxon>Salamandroidea</taxon>
        <taxon>Salamandridae</taxon>
        <taxon>Pleurodelinae</taxon>
        <taxon>Pleurodeles</taxon>
    </lineage>
</organism>
<gene>
    <name evidence="2" type="ORF">NDU88_007252</name>
</gene>
<evidence type="ECO:0000256" key="1">
    <source>
        <dbReference type="SAM" id="MobiDB-lite"/>
    </source>
</evidence>
<evidence type="ECO:0000313" key="2">
    <source>
        <dbReference type="EMBL" id="KAJ1211904.1"/>
    </source>
</evidence>
<dbReference type="Proteomes" id="UP001066276">
    <property type="component" value="Chromosome 1_2"/>
</dbReference>
<feature type="region of interest" description="Disordered" evidence="1">
    <location>
        <begin position="136"/>
        <end position="172"/>
    </location>
</feature>
<proteinExistence type="predicted"/>
<comment type="caution">
    <text evidence="2">The sequence shown here is derived from an EMBL/GenBank/DDBJ whole genome shotgun (WGS) entry which is preliminary data.</text>
</comment>
<accession>A0AAV7WFN0</accession>
<dbReference type="AlphaFoldDB" id="A0AAV7WFN0"/>
<sequence>MDRSFLRFRRASLSIVDKLSIWRQLRMRVFNVWWRRSRLNKYTFNVYFWEGAADATLSGRGRAAPVSAIRRPQAGASGDIGGWIDPAPALPPPEDPANHCRNTVNRGLKRHHYASLSHYCNKRPSRETDRAHVAGSIGAVSSEAQERPRGQGLRRESEGQSDVRGARGRLRPDGLGWRPPGLLGGWGWGVQHQPLLRDKCCLWPAAGADMKAEQVLCVLVRAAAVL</sequence>